<organism evidence="1">
    <name type="scientific">bioreactor metagenome</name>
    <dbReference type="NCBI Taxonomy" id="1076179"/>
    <lineage>
        <taxon>unclassified sequences</taxon>
        <taxon>metagenomes</taxon>
        <taxon>ecological metagenomes</taxon>
    </lineage>
</organism>
<dbReference type="AlphaFoldDB" id="A0A644Z6V2"/>
<dbReference type="EMBL" id="VSSQ01006774">
    <property type="protein sequence ID" value="MPM33824.1"/>
    <property type="molecule type" value="Genomic_DNA"/>
</dbReference>
<evidence type="ECO:0000313" key="1">
    <source>
        <dbReference type="EMBL" id="MPM33824.1"/>
    </source>
</evidence>
<dbReference type="AntiFam" id="ANF00085">
    <property type="entry name" value="Shadow ORF (opposite pacL)"/>
</dbReference>
<sequence length="179" mass="19724">MQRRVLCHRHRFTRKGRFLHPQRAALQQAQVRGNGVPRLQQHHVSRYQLGGGQAAQNAPPHDLRVGRGHIPQRLQRGLRLGLLHGAHEGVNEDDGGNDGRVHSVAQNGGNQCGADEHPNHEILELGQENHRPGAGLSLLQAVRADFLQPSGGLLRLQPLAPGVQLLEHLGRTVCVPWFL</sequence>
<proteinExistence type="predicted"/>
<protein>
    <submittedName>
        <fullName evidence="1">Uncharacterized protein</fullName>
    </submittedName>
</protein>
<gene>
    <name evidence="1" type="ORF">SDC9_80405</name>
</gene>
<name>A0A644Z6V2_9ZZZZ</name>
<reference evidence="1" key="1">
    <citation type="submission" date="2019-08" db="EMBL/GenBank/DDBJ databases">
        <authorList>
            <person name="Kucharzyk K."/>
            <person name="Murdoch R.W."/>
            <person name="Higgins S."/>
            <person name="Loffler F."/>
        </authorList>
    </citation>
    <scope>NUCLEOTIDE SEQUENCE</scope>
</reference>
<comment type="caution">
    <text evidence="1">The sequence shown here is derived from an EMBL/GenBank/DDBJ whole genome shotgun (WGS) entry which is preliminary data.</text>
</comment>
<accession>A0A644Z6V2</accession>